<evidence type="ECO:0000256" key="1">
    <source>
        <dbReference type="SAM" id="MobiDB-lite"/>
    </source>
</evidence>
<dbReference type="AlphaFoldDB" id="A0A4C1YA74"/>
<reference evidence="2 3" key="1">
    <citation type="journal article" date="2019" name="Commun. Biol.">
        <title>The bagworm genome reveals a unique fibroin gene that provides high tensile strength.</title>
        <authorList>
            <person name="Kono N."/>
            <person name="Nakamura H."/>
            <person name="Ohtoshi R."/>
            <person name="Tomita M."/>
            <person name="Numata K."/>
            <person name="Arakawa K."/>
        </authorList>
    </citation>
    <scope>NUCLEOTIDE SEQUENCE [LARGE SCALE GENOMIC DNA]</scope>
</reference>
<evidence type="ECO:0000313" key="3">
    <source>
        <dbReference type="Proteomes" id="UP000299102"/>
    </source>
</evidence>
<gene>
    <name evidence="2" type="ORF">EVAR_24841_1</name>
</gene>
<dbReference type="Proteomes" id="UP000299102">
    <property type="component" value="Unassembled WGS sequence"/>
</dbReference>
<organism evidence="2 3">
    <name type="scientific">Eumeta variegata</name>
    <name type="common">Bagworm moth</name>
    <name type="synonym">Eumeta japonica</name>
    <dbReference type="NCBI Taxonomy" id="151549"/>
    <lineage>
        <taxon>Eukaryota</taxon>
        <taxon>Metazoa</taxon>
        <taxon>Ecdysozoa</taxon>
        <taxon>Arthropoda</taxon>
        <taxon>Hexapoda</taxon>
        <taxon>Insecta</taxon>
        <taxon>Pterygota</taxon>
        <taxon>Neoptera</taxon>
        <taxon>Endopterygota</taxon>
        <taxon>Lepidoptera</taxon>
        <taxon>Glossata</taxon>
        <taxon>Ditrysia</taxon>
        <taxon>Tineoidea</taxon>
        <taxon>Psychidae</taxon>
        <taxon>Oiketicinae</taxon>
        <taxon>Eumeta</taxon>
    </lineage>
</organism>
<protein>
    <submittedName>
        <fullName evidence="2">Uncharacterized protein</fullName>
    </submittedName>
</protein>
<accession>A0A4C1YA74</accession>
<evidence type="ECO:0000313" key="2">
    <source>
        <dbReference type="EMBL" id="GBP72273.1"/>
    </source>
</evidence>
<sequence>MFHAWLKEGQQCITRFINPQPSHVDIMIVILKSTAGLGLPTELESRVGPRLERRTKPRPGLRGWDLNS</sequence>
<dbReference type="EMBL" id="BGZK01001140">
    <property type="protein sequence ID" value="GBP72273.1"/>
    <property type="molecule type" value="Genomic_DNA"/>
</dbReference>
<comment type="caution">
    <text evidence="2">The sequence shown here is derived from an EMBL/GenBank/DDBJ whole genome shotgun (WGS) entry which is preliminary data.</text>
</comment>
<feature type="region of interest" description="Disordered" evidence="1">
    <location>
        <begin position="44"/>
        <end position="68"/>
    </location>
</feature>
<keyword evidence="3" id="KW-1185">Reference proteome</keyword>
<proteinExistence type="predicted"/>
<feature type="compositionally biased region" description="Basic and acidic residues" evidence="1">
    <location>
        <begin position="44"/>
        <end position="54"/>
    </location>
</feature>
<name>A0A4C1YA74_EUMVA</name>